<evidence type="ECO:0000313" key="1">
    <source>
        <dbReference type="EMBL" id="OGI95214.1"/>
    </source>
</evidence>
<protein>
    <submittedName>
        <fullName evidence="1">Uncharacterized protein</fullName>
    </submittedName>
</protein>
<proteinExistence type="predicted"/>
<comment type="caution">
    <text evidence="1">The sequence shown here is derived from an EMBL/GenBank/DDBJ whole genome shotgun (WGS) entry which is preliminary data.</text>
</comment>
<gene>
    <name evidence="1" type="ORF">A2917_01000</name>
</gene>
<dbReference type="Pfam" id="PF21748">
    <property type="entry name" value="UPF0150"/>
    <property type="match status" value="1"/>
</dbReference>
<dbReference type="InterPro" id="IPR035069">
    <property type="entry name" value="TTHA1013/TTHA0281-like"/>
</dbReference>
<dbReference type="EMBL" id="MFVE01000006">
    <property type="protein sequence ID" value="OGI95214.1"/>
    <property type="molecule type" value="Genomic_DNA"/>
</dbReference>
<reference evidence="1 2" key="1">
    <citation type="journal article" date="2016" name="Nat. Commun.">
        <title>Thousands of microbial genomes shed light on interconnected biogeochemical processes in an aquifer system.</title>
        <authorList>
            <person name="Anantharaman K."/>
            <person name="Brown C.T."/>
            <person name="Hug L.A."/>
            <person name="Sharon I."/>
            <person name="Castelle C.J."/>
            <person name="Probst A.J."/>
            <person name="Thomas B.C."/>
            <person name="Singh A."/>
            <person name="Wilkins M.J."/>
            <person name="Karaoz U."/>
            <person name="Brodie E.L."/>
            <person name="Williams K.H."/>
            <person name="Hubbard S.S."/>
            <person name="Banfield J.F."/>
        </authorList>
    </citation>
    <scope>NUCLEOTIDE SEQUENCE [LARGE SCALE GENOMIC DNA]</scope>
</reference>
<dbReference type="InterPro" id="IPR049389">
    <property type="entry name" value="TTHA0281-like"/>
</dbReference>
<dbReference type="STRING" id="1801780.A2917_01000"/>
<organism evidence="1 2">
    <name type="scientific">Candidatus Nomurabacteria bacterium RIFCSPLOWO2_01_FULL_42_17</name>
    <dbReference type="NCBI Taxonomy" id="1801780"/>
    <lineage>
        <taxon>Bacteria</taxon>
        <taxon>Candidatus Nomuraibacteriota</taxon>
    </lineage>
</organism>
<dbReference type="AlphaFoldDB" id="A0A1F6XM65"/>
<dbReference type="SUPFAM" id="SSF143100">
    <property type="entry name" value="TTHA1013/TTHA0281-like"/>
    <property type="match status" value="1"/>
</dbReference>
<dbReference type="PANTHER" id="PTHR34504">
    <property type="entry name" value="ANTITOXIN HICB"/>
    <property type="match status" value="1"/>
</dbReference>
<name>A0A1F6XM65_9BACT</name>
<dbReference type="Gene3D" id="3.30.160.250">
    <property type="match status" value="1"/>
</dbReference>
<evidence type="ECO:0000313" key="2">
    <source>
        <dbReference type="Proteomes" id="UP000178104"/>
    </source>
</evidence>
<dbReference type="PANTHER" id="PTHR34504:SF2">
    <property type="entry name" value="UPF0150 PROTEIN SSL0259"/>
    <property type="match status" value="1"/>
</dbReference>
<dbReference type="InterPro" id="IPR051404">
    <property type="entry name" value="TA_system_antitoxin"/>
</dbReference>
<accession>A0A1F6XM65</accession>
<sequence length="84" mass="9374">MKSYSFRTIIEKDGKQYHGFVPALLGVHTYGKTIEETKKNLNEAIEGYLISCAKHGDKIPSDDGLQSIETVSIPIFPVSKRVYA</sequence>
<dbReference type="Proteomes" id="UP000178104">
    <property type="component" value="Unassembled WGS sequence"/>
</dbReference>